<dbReference type="InterPro" id="IPR048981">
    <property type="entry name" value="AP5B1_C"/>
</dbReference>
<dbReference type="InterPro" id="IPR038741">
    <property type="entry name" value="AP5B1"/>
</dbReference>
<organism evidence="2 3">
    <name type="scientific">Limulus polyphemus</name>
    <name type="common">Atlantic horseshoe crab</name>
    <dbReference type="NCBI Taxonomy" id="6850"/>
    <lineage>
        <taxon>Eukaryota</taxon>
        <taxon>Metazoa</taxon>
        <taxon>Ecdysozoa</taxon>
        <taxon>Arthropoda</taxon>
        <taxon>Chelicerata</taxon>
        <taxon>Merostomata</taxon>
        <taxon>Xiphosura</taxon>
        <taxon>Limulidae</taxon>
        <taxon>Limulus</taxon>
    </lineage>
</organism>
<gene>
    <name evidence="3" type="primary">LOC106461943</name>
</gene>
<dbReference type="GeneID" id="106461943"/>
<accession>A0ABM1SM95</accession>
<dbReference type="PANTHER" id="PTHR34033:SF1">
    <property type="entry name" value="AP-5 COMPLEX SUBUNIT BETA-1"/>
    <property type="match status" value="1"/>
</dbReference>
<keyword evidence="2" id="KW-1185">Reference proteome</keyword>
<evidence type="ECO:0000313" key="3">
    <source>
        <dbReference type="RefSeq" id="XP_022244751.1"/>
    </source>
</evidence>
<sequence length="278" mass="31812">MTIQYLDVPVLQLKRISTLETEVQDYKNSFFSNLDSENLVEDYQSFLSSVTFTSQVQVSFQVCLCEDAPFEKICGVVLQINTSHQCKNIPNAEFSILGKPGIEDVGPENFTITITPELSTAITLYFRSEFTTEEGRTYVSSPLPQFISFENLFLPFPVKGCAGKRKLFDSLWKSIVYRAKESHKESSCQESLCHMQLSKSALKDLVTKRWHQFWVQASQLMVVEKAVTSYDVGVFLPSHDHLLMKLSHQNEGTIVCIVTDNWRIFPWLNEVLKSLEKK</sequence>
<dbReference type="Proteomes" id="UP000694941">
    <property type="component" value="Unplaced"/>
</dbReference>
<dbReference type="Pfam" id="PF21590">
    <property type="entry name" value="AP5B1_C"/>
    <property type="match status" value="1"/>
</dbReference>
<reference evidence="3" key="1">
    <citation type="submission" date="2025-08" db="UniProtKB">
        <authorList>
            <consortium name="RefSeq"/>
        </authorList>
    </citation>
    <scope>IDENTIFICATION</scope>
    <source>
        <tissue evidence="3">Muscle</tissue>
    </source>
</reference>
<proteinExistence type="predicted"/>
<name>A0ABM1SM95_LIMPO</name>
<dbReference type="PANTHER" id="PTHR34033">
    <property type="entry name" value="AP-5 COMPLEX SUBUNIT BETA-1"/>
    <property type="match status" value="1"/>
</dbReference>
<dbReference type="RefSeq" id="XP_022244751.1">
    <property type="nucleotide sequence ID" value="XM_022389043.1"/>
</dbReference>
<evidence type="ECO:0000313" key="2">
    <source>
        <dbReference type="Proteomes" id="UP000694941"/>
    </source>
</evidence>
<evidence type="ECO:0000259" key="1">
    <source>
        <dbReference type="Pfam" id="PF21590"/>
    </source>
</evidence>
<protein>
    <submittedName>
        <fullName evidence="3">AP-5 complex subunit beta-1-like</fullName>
    </submittedName>
</protein>
<feature type="domain" description="AP5B1 C-terminal" evidence="1">
    <location>
        <begin position="166"/>
        <end position="275"/>
    </location>
</feature>